<reference evidence="1" key="1">
    <citation type="submission" date="2021-02" db="EMBL/GenBank/DDBJ databases">
        <authorList>
            <consortium name="DOE Joint Genome Institute"/>
            <person name="Ahrendt S."/>
            <person name="Looney B.P."/>
            <person name="Miyauchi S."/>
            <person name="Morin E."/>
            <person name="Drula E."/>
            <person name="Courty P.E."/>
            <person name="Chicoki N."/>
            <person name="Fauchery L."/>
            <person name="Kohler A."/>
            <person name="Kuo A."/>
            <person name="Labutti K."/>
            <person name="Pangilinan J."/>
            <person name="Lipzen A."/>
            <person name="Riley R."/>
            <person name="Andreopoulos W."/>
            <person name="He G."/>
            <person name="Johnson J."/>
            <person name="Barry K.W."/>
            <person name="Grigoriev I.V."/>
            <person name="Nagy L."/>
            <person name="Hibbett D."/>
            <person name="Henrissat B."/>
            <person name="Matheny P.B."/>
            <person name="Labbe J."/>
            <person name="Martin F."/>
        </authorList>
    </citation>
    <scope>NUCLEOTIDE SEQUENCE</scope>
    <source>
        <strain evidence="1">EC-137</strain>
    </source>
</reference>
<evidence type="ECO:0000313" key="2">
    <source>
        <dbReference type="Proteomes" id="UP000814128"/>
    </source>
</evidence>
<feature type="non-terminal residue" evidence="1">
    <location>
        <position position="1"/>
    </location>
</feature>
<dbReference type="Proteomes" id="UP000814128">
    <property type="component" value="Unassembled WGS sequence"/>
</dbReference>
<evidence type="ECO:0000313" key="1">
    <source>
        <dbReference type="EMBL" id="KAI0031372.1"/>
    </source>
</evidence>
<comment type="caution">
    <text evidence="1">The sequence shown here is derived from an EMBL/GenBank/DDBJ whole genome shotgun (WGS) entry which is preliminary data.</text>
</comment>
<sequence length="106" mass="10582">AAVAAQSVSIVSPAPGQTLTRGDSINVIIARPTTSTNVQSVSIVLSILACPNNSCPNAGSDLGTVLFAGPFSPTGNPPEQAFNVTIPTTQATGTAEFLATHFGLSG</sequence>
<keyword evidence="2" id="KW-1185">Reference proteome</keyword>
<protein>
    <submittedName>
        <fullName evidence="1">Uncharacterized protein</fullName>
    </submittedName>
</protein>
<feature type="non-terminal residue" evidence="1">
    <location>
        <position position="106"/>
    </location>
</feature>
<organism evidence="1 2">
    <name type="scientific">Vararia minispora EC-137</name>
    <dbReference type="NCBI Taxonomy" id="1314806"/>
    <lineage>
        <taxon>Eukaryota</taxon>
        <taxon>Fungi</taxon>
        <taxon>Dikarya</taxon>
        <taxon>Basidiomycota</taxon>
        <taxon>Agaricomycotina</taxon>
        <taxon>Agaricomycetes</taxon>
        <taxon>Russulales</taxon>
        <taxon>Lachnocladiaceae</taxon>
        <taxon>Vararia</taxon>
    </lineage>
</organism>
<accession>A0ACB8QI93</accession>
<dbReference type="EMBL" id="MU273582">
    <property type="protein sequence ID" value="KAI0031372.1"/>
    <property type="molecule type" value="Genomic_DNA"/>
</dbReference>
<gene>
    <name evidence="1" type="ORF">K488DRAFT_13588</name>
</gene>
<reference evidence="1" key="2">
    <citation type="journal article" date="2022" name="New Phytol.">
        <title>Evolutionary transition to the ectomycorrhizal habit in the genomes of a hyperdiverse lineage of mushroom-forming fungi.</title>
        <authorList>
            <person name="Looney B."/>
            <person name="Miyauchi S."/>
            <person name="Morin E."/>
            <person name="Drula E."/>
            <person name="Courty P.E."/>
            <person name="Kohler A."/>
            <person name="Kuo A."/>
            <person name="LaButti K."/>
            <person name="Pangilinan J."/>
            <person name="Lipzen A."/>
            <person name="Riley R."/>
            <person name="Andreopoulos W."/>
            <person name="He G."/>
            <person name="Johnson J."/>
            <person name="Nolan M."/>
            <person name="Tritt A."/>
            <person name="Barry K.W."/>
            <person name="Grigoriev I.V."/>
            <person name="Nagy L.G."/>
            <person name="Hibbett D."/>
            <person name="Henrissat B."/>
            <person name="Matheny P.B."/>
            <person name="Labbe J."/>
            <person name="Martin F.M."/>
        </authorList>
    </citation>
    <scope>NUCLEOTIDE SEQUENCE</scope>
    <source>
        <strain evidence="1">EC-137</strain>
    </source>
</reference>
<proteinExistence type="predicted"/>
<name>A0ACB8QI93_9AGAM</name>